<protein>
    <recommendedName>
        <fullName evidence="4">Lipoprotein</fullName>
    </recommendedName>
</protein>
<evidence type="ECO:0000256" key="1">
    <source>
        <dbReference type="SAM" id="MobiDB-lite"/>
    </source>
</evidence>
<name>A0ABY5BZF4_9LACO</name>
<proteinExistence type="predicted"/>
<feature type="compositionally biased region" description="Low complexity" evidence="1">
    <location>
        <begin position="32"/>
        <end position="68"/>
    </location>
</feature>
<dbReference type="RefSeq" id="WP_252773706.1">
    <property type="nucleotide sequence ID" value="NZ_CP097122.1"/>
</dbReference>
<sequence>MKKIGTIIGFILVVVAVAMGGYALGTNHSSKESATSSNSASTSSAVSPVTKSTSSSSSASSSATSSATNQKGANPETSASYDPNKTLNGQTVDSSTIQQVTAQLKAAGLPADQWAPSDIKQIITQASQQGMSPVDYAKQNYHQ</sequence>
<accession>A0ABY5BZF4</accession>
<organism evidence="2 3">
    <name type="scientific">Fructobacillus americanaquae</name>
    <dbReference type="NCBI Taxonomy" id="2940302"/>
    <lineage>
        <taxon>Bacteria</taxon>
        <taxon>Bacillati</taxon>
        <taxon>Bacillota</taxon>
        <taxon>Bacilli</taxon>
        <taxon>Lactobacillales</taxon>
        <taxon>Lactobacillaceae</taxon>
        <taxon>Fructobacillus</taxon>
    </lineage>
</organism>
<keyword evidence="3" id="KW-1185">Reference proteome</keyword>
<evidence type="ECO:0008006" key="4">
    <source>
        <dbReference type="Google" id="ProtNLM"/>
    </source>
</evidence>
<feature type="compositionally biased region" description="Polar residues" evidence="1">
    <location>
        <begin position="69"/>
        <end position="94"/>
    </location>
</feature>
<reference evidence="2" key="1">
    <citation type="submission" date="2022-05" db="EMBL/GenBank/DDBJ databases">
        <authorList>
            <person name="Oliphant S.A."/>
            <person name="Watson-Haigh N.S."/>
            <person name="Sumby K.M."/>
            <person name="Gardner J.M."/>
            <person name="Jiranek V."/>
        </authorList>
    </citation>
    <scope>NUCLEOTIDE SEQUENCE</scope>
    <source>
        <strain evidence="2">KI3_B9</strain>
    </source>
</reference>
<evidence type="ECO:0000313" key="2">
    <source>
        <dbReference type="EMBL" id="USS91894.1"/>
    </source>
</evidence>
<feature type="region of interest" description="Disordered" evidence="1">
    <location>
        <begin position="27"/>
        <end position="94"/>
    </location>
</feature>
<evidence type="ECO:0000313" key="3">
    <source>
        <dbReference type="Proteomes" id="UP001056093"/>
    </source>
</evidence>
<dbReference type="Proteomes" id="UP001056093">
    <property type="component" value="Chromosome"/>
</dbReference>
<gene>
    <name evidence="2" type="ORF">M3M36_06175</name>
</gene>
<dbReference type="EMBL" id="CP097122">
    <property type="protein sequence ID" value="USS91894.1"/>
    <property type="molecule type" value="Genomic_DNA"/>
</dbReference>